<evidence type="ECO:0000256" key="1">
    <source>
        <dbReference type="SAM" id="MobiDB-lite"/>
    </source>
</evidence>
<sequence>MFADHHAGNGRARATNLARARAVRPRPGPPHSLLARHAPAAALW</sequence>
<reference evidence="2" key="1">
    <citation type="submission" date="2020-02" db="EMBL/GenBank/DDBJ databases">
        <authorList>
            <person name="Meier V. D."/>
        </authorList>
    </citation>
    <scope>NUCLEOTIDE SEQUENCE</scope>
    <source>
        <strain evidence="2">AVDCRST_MAG88</strain>
    </source>
</reference>
<proteinExistence type="predicted"/>
<protein>
    <submittedName>
        <fullName evidence="2">Uncharacterized protein</fullName>
    </submittedName>
</protein>
<dbReference type="EMBL" id="CADCWM010001114">
    <property type="protein sequence ID" value="CAA9588579.1"/>
    <property type="molecule type" value="Genomic_DNA"/>
</dbReference>
<organism evidence="2">
    <name type="scientific">uncultured Thermomicrobiales bacterium</name>
    <dbReference type="NCBI Taxonomy" id="1645740"/>
    <lineage>
        <taxon>Bacteria</taxon>
        <taxon>Pseudomonadati</taxon>
        <taxon>Thermomicrobiota</taxon>
        <taxon>Thermomicrobia</taxon>
        <taxon>Thermomicrobiales</taxon>
        <taxon>environmental samples</taxon>
    </lineage>
</organism>
<accession>A0A6J4VTC5</accession>
<gene>
    <name evidence="2" type="ORF">AVDCRST_MAG88-4407</name>
</gene>
<feature type="region of interest" description="Disordered" evidence="1">
    <location>
        <begin position="1"/>
        <end position="44"/>
    </location>
</feature>
<dbReference type="AlphaFoldDB" id="A0A6J4VTC5"/>
<name>A0A6J4VTC5_9BACT</name>
<feature type="compositionally biased region" description="Low complexity" evidence="1">
    <location>
        <begin position="11"/>
        <end position="20"/>
    </location>
</feature>
<evidence type="ECO:0000313" key="2">
    <source>
        <dbReference type="EMBL" id="CAA9588579.1"/>
    </source>
</evidence>